<evidence type="ECO:0000313" key="6">
    <source>
        <dbReference type="EMBL" id="KAK5976869.1"/>
    </source>
</evidence>
<comment type="subcellular location">
    <subcellularLocation>
        <location evidence="1">Membrane</location>
    </subcellularLocation>
</comment>
<dbReference type="PANTHER" id="PTHR13802">
    <property type="entry name" value="MUCIN 4-RELATED"/>
    <property type="match status" value="1"/>
</dbReference>
<dbReference type="PROSITE" id="PS50856">
    <property type="entry name" value="AMOP"/>
    <property type="match status" value="1"/>
</dbReference>
<evidence type="ECO:0000256" key="4">
    <source>
        <dbReference type="ARBA" id="ARBA00023136"/>
    </source>
</evidence>
<evidence type="ECO:0000256" key="1">
    <source>
        <dbReference type="ARBA" id="ARBA00004370"/>
    </source>
</evidence>
<dbReference type="PANTHER" id="PTHR13802:SF60">
    <property type="entry name" value="PROTEIN CBG06057"/>
    <property type="match status" value="1"/>
</dbReference>
<dbReference type="InterPro" id="IPR005533">
    <property type="entry name" value="AMOP_dom"/>
</dbReference>
<dbReference type="EMBL" id="WIXE01011273">
    <property type="protein sequence ID" value="KAK5976869.1"/>
    <property type="molecule type" value="Genomic_DNA"/>
</dbReference>
<dbReference type="SMART" id="SM00723">
    <property type="entry name" value="AMOP"/>
    <property type="match status" value="1"/>
</dbReference>
<dbReference type="Proteomes" id="UP001331761">
    <property type="component" value="Unassembled WGS sequence"/>
</dbReference>
<evidence type="ECO:0000313" key="7">
    <source>
        <dbReference type="Proteomes" id="UP001331761"/>
    </source>
</evidence>
<dbReference type="InterPro" id="IPR051495">
    <property type="entry name" value="Epithelial_Barrier/Signaling"/>
</dbReference>
<dbReference type="GO" id="GO:0016020">
    <property type="term" value="C:membrane"/>
    <property type="evidence" value="ECO:0007669"/>
    <property type="project" value="UniProtKB-SubCell"/>
</dbReference>
<keyword evidence="3" id="KW-1133">Transmembrane helix</keyword>
<keyword evidence="4" id="KW-0472">Membrane</keyword>
<keyword evidence="7" id="KW-1185">Reference proteome</keyword>
<dbReference type="Pfam" id="PF24464">
    <property type="entry name" value="Ig_F54D1_6_2"/>
    <property type="match status" value="1"/>
</dbReference>
<comment type="caution">
    <text evidence="6">The sequence shown here is derived from an EMBL/GenBank/DDBJ whole genome shotgun (WGS) entry which is preliminary data.</text>
</comment>
<proteinExistence type="predicted"/>
<keyword evidence="2" id="KW-0812">Transmembrane</keyword>
<gene>
    <name evidence="6" type="ORF">GCK32_014929</name>
</gene>
<evidence type="ECO:0000259" key="5">
    <source>
        <dbReference type="PROSITE" id="PS50856"/>
    </source>
</evidence>
<feature type="domain" description="AMOP" evidence="5">
    <location>
        <begin position="177"/>
        <end position="297"/>
    </location>
</feature>
<protein>
    <submittedName>
        <fullName evidence="6">Protein mesh</fullName>
    </submittedName>
</protein>
<dbReference type="AlphaFoldDB" id="A0AAN8FI53"/>
<dbReference type="Pfam" id="PF03782">
    <property type="entry name" value="AMOP"/>
    <property type="match status" value="1"/>
</dbReference>
<dbReference type="InterPro" id="IPR057019">
    <property type="entry name" value="F54D1_6-like_Ig-like_2"/>
</dbReference>
<reference evidence="6 7" key="1">
    <citation type="submission" date="2019-10" db="EMBL/GenBank/DDBJ databases">
        <title>Assembly and Annotation for the nematode Trichostrongylus colubriformis.</title>
        <authorList>
            <person name="Martin J."/>
        </authorList>
    </citation>
    <scope>NUCLEOTIDE SEQUENCE [LARGE SCALE GENOMIC DNA]</scope>
    <source>
        <strain evidence="6">G859</strain>
        <tissue evidence="6">Whole worm</tissue>
    </source>
</reference>
<sequence>MLLSDEFTKNAPLRYPRNFTAPRTFGATEPVNYFDDSVYNVQLGLYVVGYKEAQDENLRKFVPQHRVLARLATYQNRVDEQHRWNPIIEAYQLDRVDEWYLSRYEMRVDLFTYRFGYLKLAPIAQTEGQTTTDRGRIVDLPEGIISAPISLHWLWTLPPEGEFQGNRQDRQEKLEFVKEKSREMCHEWFDEDGALSNFIRETETNSSCPCKEEQAKMDLGRFMPHPRCSALFRDVSCTETLGSMNCYMSAQNVRGSTYRMNYEGHEQESAYSTHYGQTCCYDAQGFLMQSTYQPVVK</sequence>
<evidence type="ECO:0000256" key="3">
    <source>
        <dbReference type="ARBA" id="ARBA00022989"/>
    </source>
</evidence>
<feature type="non-terminal residue" evidence="6">
    <location>
        <position position="297"/>
    </location>
</feature>
<evidence type="ECO:0000256" key="2">
    <source>
        <dbReference type="ARBA" id="ARBA00022692"/>
    </source>
</evidence>
<organism evidence="6 7">
    <name type="scientific">Trichostrongylus colubriformis</name>
    <name type="common">Black scour worm</name>
    <dbReference type="NCBI Taxonomy" id="6319"/>
    <lineage>
        <taxon>Eukaryota</taxon>
        <taxon>Metazoa</taxon>
        <taxon>Ecdysozoa</taxon>
        <taxon>Nematoda</taxon>
        <taxon>Chromadorea</taxon>
        <taxon>Rhabditida</taxon>
        <taxon>Rhabditina</taxon>
        <taxon>Rhabditomorpha</taxon>
        <taxon>Strongyloidea</taxon>
        <taxon>Trichostrongylidae</taxon>
        <taxon>Trichostrongylus</taxon>
    </lineage>
</organism>
<name>A0AAN8FI53_TRICO</name>
<accession>A0AAN8FI53</accession>